<protein>
    <submittedName>
        <fullName evidence="1">Uncharacterized protein</fullName>
    </submittedName>
</protein>
<sequence length="88" mass="10130">MKVNIDVFLNIEGYHTRSGGAFNVHPKEYKDNPELAVAIVAYQYIMGIIEETGYRETIIDKVLYEGNKDITDLTKQIRRVPPKDDLPF</sequence>
<dbReference type="RefSeq" id="WP_136381917.1">
    <property type="nucleotide sequence ID" value="NZ_SLUB01000098.1"/>
</dbReference>
<name>A0A4S3PKM7_9BACI</name>
<organism evidence="1 2">
    <name type="scientific">Bacillus timonensis</name>
    <dbReference type="NCBI Taxonomy" id="1033734"/>
    <lineage>
        <taxon>Bacteria</taxon>
        <taxon>Bacillati</taxon>
        <taxon>Bacillota</taxon>
        <taxon>Bacilli</taxon>
        <taxon>Bacillales</taxon>
        <taxon>Bacillaceae</taxon>
        <taxon>Bacillus</taxon>
    </lineage>
</organism>
<keyword evidence="2" id="KW-1185">Reference proteome</keyword>
<dbReference type="EMBL" id="SLUB01000098">
    <property type="protein sequence ID" value="THE09172.1"/>
    <property type="molecule type" value="Genomic_DNA"/>
</dbReference>
<dbReference type="OrthoDB" id="2906813at2"/>
<accession>A0A4S3PKM7</accession>
<evidence type="ECO:0000313" key="2">
    <source>
        <dbReference type="Proteomes" id="UP000306477"/>
    </source>
</evidence>
<proteinExistence type="predicted"/>
<gene>
    <name evidence="1" type="ORF">E1I69_23405</name>
</gene>
<dbReference type="AlphaFoldDB" id="A0A4S3PKM7"/>
<reference evidence="1 2" key="1">
    <citation type="journal article" date="2019" name="Indoor Air">
        <title>Impacts of indoor surface finishes on bacterial viability.</title>
        <authorList>
            <person name="Hu J."/>
            <person name="Maamar S.B."/>
            <person name="Glawe A.J."/>
            <person name="Gottel N."/>
            <person name="Gilbert J.A."/>
            <person name="Hartmann E.M."/>
        </authorList>
    </citation>
    <scope>NUCLEOTIDE SEQUENCE [LARGE SCALE GENOMIC DNA]</scope>
    <source>
        <strain evidence="1 2">AF060A6</strain>
    </source>
</reference>
<comment type="caution">
    <text evidence="1">The sequence shown here is derived from an EMBL/GenBank/DDBJ whole genome shotgun (WGS) entry which is preliminary data.</text>
</comment>
<evidence type="ECO:0000313" key="1">
    <source>
        <dbReference type="EMBL" id="THE09172.1"/>
    </source>
</evidence>
<dbReference type="Proteomes" id="UP000306477">
    <property type="component" value="Unassembled WGS sequence"/>
</dbReference>